<name>A0A7I7RI52_MYCCF</name>
<accession>A0A7I7RI52</accession>
<sequence length="88" mass="9063">MRYIRCPGPPNGHATNRAAVKLVRRQYPTPTPRPATYNSPTTPNGTGRNHPSSTNNADSAAGEPIGGAPEPASSGALLDAQMDVSVGP</sequence>
<dbReference type="EMBL" id="AP022591">
    <property type="protein sequence ID" value="BBY44254.1"/>
    <property type="molecule type" value="Genomic_DNA"/>
</dbReference>
<feature type="region of interest" description="Disordered" evidence="1">
    <location>
        <begin position="23"/>
        <end position="88"/>
    </location>
</feature>
<dbReference type="KEGG" id="mcee:MCEL_25490"/>
<gene>
    <name evidence="2" type="ORF">MCEL_25490</name>
</gene>
<evidence type="ECO:0000313" key="3">
    <source>
        <dbReference type="Proteomes" id="UP000466431"/>
    </source>
</evidence>
<evidence type="ECO:0000256" key="1">
    <source>
        <dbReference type="SAM" id="MobiDB-lite"/>
    </source>
</evidence>
<organism evidence="2 3">
    <name type="scientific">Mycolicibacterium celeriflavum</name>
    <name type="common">Mycobacterium celeriflavum</name>
    <dbReference type="NCBI Taxonomy" id="1249101"/>
    <lineage>
        <taxon>Bacteria</taxon>
        <taxon>Bacillati</taxon>
        <taxon>Actinomycetota</taxon>
        <taxon>Actinomycetes</taxon>
        <taxon>Mycobacteriales</taxon>
        <taxon>Mycobacteriaceae</taxon>
        <taxon>Mycolicibacterium</taxon>
    </lineage>
</organism>
<protein>
    <submittedName>
        <fullName evidence="2">Uncharacterized protein</fullName>
    </submittedName>
</protein>
<proteinExistence type="predicted"/>
<dbReference type="AlphaFoldDB" id="A0A7I7RI52"/>
<dbReference type="Proteomes" id="UP000466431">
    <property type="component" value="Chromosome"/>
</dbReference>
<reference evidence="2 3" key="1">
    <citation type="journal article" date="2019" name="Emerg. Microbes Infect.">
        <title>Comprehensive subspecies identification of 175 nontuberculous mycobacteria species based on 7547 genomic profiles.</title>
        <authorList>
            <person name="Matsumoto Y."/>
            <person name="Kinjo T."/>
            <person name="Motooka D."/>
            <person name="Nabeya D."/>
            <person name="Jung N."/>
            <person name="Uechi K."/>
            <person name="Horii T."/>
            <person name="Iida T."/>
            <person name="Fujita J."/>
            <person name="Nakamura S."/>
        </authorList>
    </citation>
    <scope>NUCLEOTIDE SEQUENCE [LARGE SCALE GENOMIC DNA]</scope>
    <source>
        <strain evidence="2 3">JCM 18439</strain>
    </source>
</reference>
<feature type="compositionally biased region" description="Polar residues" evidence="1">
    <location>
        <begin position="36"/>
        <end position="58"/>
    </location>
</feature>
<keyword evidence="3" id="KW-1185">Reference proteome</keyword>
<evidence type="ECO:0000313" key="2">
    <source>
        <dbReference type="EMBL" id="BBY44254.1"/>
    </source>
</evidence>